<evidence type="ECO:0000256" key="2">
    <source>
        <dbReference type="SAM" id="SignalP"/>
    </source>
</evidence>
<dbReference type="RefSeq" id="WP_259312596.1">
    <property type="nucleotide sequence ID" value="NZ_CP087164.1"/>
</dbReference>
<dbReference type="EMBL" id="CP087164">
    <property type="protein sequence ID" value="UGS38576.1"/>
    <property type="molecule type" value="Genomic_DNA"/>
</dbReference>
<accession>A0A9E6Y2A4</accession>
<feature type="region of interest" description="Disordered" evidence="1">
    <location>
        <begin position="22"/>
        <end position="44"/>
    </location>
</feature>
<feature type="compositionally biased region" description="Basic and acidic residues" evidence="1">
    <location>
        <begin position="30"/>
        <end position="40"/>
    </location>
</feature>
<reference evidence="3" key="1">
    <citation type="journal article" date="2022" name="Int. J. Syst. Evol. Microbiol.">
        <title>Pseudomonas aegrilactucae sp. nov. and Pseudomonas morbosilactucae sp. nov., pathogens causing bacterial rot of lettuce in Japan.</title>
        <authorList>
            <person name="Sawada H."/>
            <person name="Fujikawa T."/>
            <person name="Satou M."/>
        </authorList>
    </citation>
    <scope>NUCLEOTIDE SEQUENCE</scope>
    <source>
        <strain evidence="3">0166_1</strain>
    </source>
</reference>
<evidence type="ECO:0000256" key="1">
    <source>
        <dbReference type="SAM" id="MobiDB-lite"/>
    </source>
</evidence>
<keyword evidence="4" id="KW-1185">Reference proteome</keyword>
<dbReference type="AlphaFoldDB" id="A0A9E6Y2A4"/>
<feature type="signal peptide" evidence="2">
    <location>
        <begin position="1"/>
        <end position="23"/>
    </location>
</feature>
<feature type="chain" id="PRO_5038433860" evidence="2">
    <location>
        <begin position="24"/>
        <end position="132"/>
    </location>
</feature>
<keyword evidence="2" id="KW-0732">Signal</keyword>
<organism evidence="3 4">
    <name type="scientific">Capillimicrobium parvum</name>
    <dbReference type="NCBI Taxonomy" id="2884022"/>
    <lineage>
        <taxon>Bacteria</taxon>
        <taxon>Bacillati</taxon>
        <taxon>Actinomycetota</taxon>
        <taxon>Thermoleophilia</taxon>
        <taxon>Solirubrobacterales</taxon>
        <taxon>Capillimicrobiaceae</taxon>
        <taxon>Capillimicrobium</taxon>
    </lineage>
</organism>
<dbReference type="KEGG" id="sbae:DSM104329_05006"/>
<name>A0A9E6Y2A4_9ACTN</name>
<proteinExistence type="predicted"/>
<dbReference type="Proteomes" id="UP001162834">
    <property type="component" value="Chromosome"/>
</dbReference>
<sequence>MRKTLLALAGATALCASTGTALATGSSGHGPDHPPGKDRPNAAQTCKAQRTELGVAAFRQLYGTNANKANAFARCVAKTKAMTQQEREDVSNAARACRDEWKADAAAFAQKYGTNANKRNAFGKCVSAKRTT</sequence>
<protein>
    <submittedName>
        <fullName evidence="3">Uncharacterized protein</fullName>
    </submittedName>
</protein>
<evidence type="ECO:0000313" key="4">
    <source>
        <dbReference type="Proteomes" id="UP001162834"/>
    </source>
</evidence>
<gene>
    <name evidence="3" type="ORF">DSM104329_05006</name>
</gene>
<evidence type="ECO:0000313" key="3">
    <source>
        <dbReference type="EMBL" id="UGS38576.1"/>
    </source>
</evidence>